<dbReference type="Gene3D" id="3.10.310.30">
    <property type="match status" value="1"/>
</dbReference>
<keyword evidence="3" id="KW-0540">Nuclease</keyword>
<dbReference type="InterPro" id="IPR004610">
    <property type="entry name" value="RecJ"/>
</dbReference>
<feature type="domain" description="DHHA1" evidence="7">
    <location>
        <begin position="358"/>
        <end position="452"/>
    </location>
</feature>
<dbReference type="OrthoDB" id="9809852at2"/>
<dbReference type="InterPro" id="IPR001667">
    <property type="entry name" value="DDH_dom"/>
</dbReference>
<dbReference type="Pfam" id="PF01368">
    <property type="entry name" value="DHH"/>
    <property type="match status" value="1"/>
</dbReference>
<keyword evidence="10" id="KW-1185">Reference proteome</keyword>
<dbReference type="NCBIfam" id="TIGR00644">
    <property type="entry name" value="recJ"/>
    <property type="match status" value="1"/>
</dbReference>
<organism evidence="9 10">
    <name type="scientific">Fluviibacter phosphoraccumulans</name>
    <dbReference type="NCBI Taxonomy" id="1751046"/>
    <lineage>
        <taxon>Bacteria</taxon>
        <taxon>Pseudomonadati</taxon>
        <taxon>Pseudomonadota</taxon>
        <taxon>Betaproteobacteria</taxon>
        <taxon>Rhodocyclales</taxon>
        <taxon>Fluviibacteraceae</taxon>
        <taxon>Fluviibacter</taxon>
    </lineage>
</organism>
<name>A0A7R6R5S2_9RHOO</name>
<evidence type="ECO:0000256" key="5">
    <source>
        <dbReference type="ARBA" id="ARBA00022839"/>
    </source>
</evidence>
<dbReference type="Gene3D" id="3.90.1640.30">
    <property type="match status" value="1"/>
</dbReference>
<dbReference type="RefSeq" id="WP_162049620.1">
    <property type="nucleotide sequence ID" value="NZ_AP022345.1"/>
</dbReference>
<dbReference type="PANTHER" id="PTHR30255:SF2">
    <property type="entry name" value="SINGLE-STRANDED-DNA-SPECIFIC EXONUCLEASE RECJ"/>
    <property type="match status" value="1"/>
</dbReference>
<keyword evidence="4" id="KW-0378">Hydrolase</keyword>
<feature type="domain" description="DDH" evidence="6">
    <location>
        <begin position="73"/>
        <end position="235"/>
    </location>
</feature>
<dbReference type="AlphaFoldDB" id="A0A7R6R5S2"/>
<dbReference type="Pfam" id="PF02272">
    <property type="entry name" value="DHHA1"/>
    <property type="match status" value="1"/>
</dbReference>
<evidence type="ECO:0000256" key="3">
    <source>
        <dbReference type="ARBA" id="ARBA00022722"/>
    </source>
</evidence>
<accession>A0A7R6R5S2</accession>
<comment type="similarity">
    <text evidence="1">Belongs to the RecJ family.</text>
</comment>
<dbReference type="InterPro" id="IPR051673">
    <property type="entry name" value="SSDNA_exonuclease_RecJ"/>
</dbReference>
<dbReference type="GO" id="GO:0008409">
    <property type="term" value="F:5'-3' exonuclease activity"/>
    <property type="evidence" value="ECO:0007669"/>
    <property type="project" value="InterPro"/>
</dbReference>
<dbReference type="SUPFAM" id="SSF64182">
    <property type="entry name" value="DHH phosphoesterases"/>
    <property type="match status" value="1"/>
</dbReference>
<dbReference type="Proteomes" id="UP000463961">
    <property type="component" value="Chromosome"/>
</dbReference>
<protein>
    <recommendedName>
        <fullName evidence="2">Single-stranded-DNA-specific exonuclease RecJ</fullName>
    </recommendedName>
</protein>
<dbReference type="GO" id="GO:0006281">
    <property type="term" value="P:DNA repair"/>
    <property type="evidence" value="ECO:0007669"/>
    <property type="project" value="InterPro"/>
</dbReference>
<reference evidence="10" key="1">
    <citation type="submission" date="2020-01" db="EMBL/GenBank/DDBJ databases">
        <title>Phosphoaccumulans saitamaens gen. nov., sp. nov., a polyphosphate accumulating bacterium isolated from surface river water.</title>
        <authorList>
            <person name="Watanabe K."/>
            <person name="Suda W."/>
        </authorList>
    </citation>
    <scope>NUCLEOTIDE SEQUENCE [LARGE SCALE GENOMIC DNA]</scope>
    <source>
        <strain evidence="10">ICHIAU1</strain>
    </source>
</reference>
<dbReference type="InterPro" id="IPR041122">
    <property type="entry name" value="RecJ_OB"/>
</dbReference>
<dbReference type="Pfam" id="PF17768">
    <property type="entry name" value="RecJ_OB"/>
    <property type="match status" value="1"/>
</dbReference>
<evidence type="ECO:0000259" key="6">
    <source>
        <dbReference type="Pfam" id="PF01368"/>
    </source>
</evidence>
<evidence type="ECO:0000259" key="7">
    <source>
        <dbReference type="Pfam" id="PF02272"/>
    </source>
</evidence>
<dbReference type="EMBL" id="AP022345">
    <property type="protein sequence ID" value="BBU69689.1"/>
    <property type="molecule type" value="Genomic_DNA"/>
</dbReference>
<proteinExistence type="inferred from homology"/>
<dbReference type="InterPro" id="IPR038763">
    <property type="entry name" value="DHH_sf"/>
</dbReference>
<evidence type="ECO:0000256" key="2">
    <source>
        <dbReference type="ARBA" id="ARBA00019841"/>
    </source>
</evidence>
<feature type="domain" description="RecJ OB" evidence="8">
    <location>
        <begin position="467"/>
        <end position="563"/>
    </location>
</feature>
<dbReference type="GO" id="GO:0003676">
    <property type="term" value="F:nucleic acid binding"/>
    <property type="evidence" value="ECO:0007669"/>
    <property type="project" value="InterPro"/>
</dbReference>
<evidence type="ECO:0000256" key="4">
    <source>
        <dbReference type="ARBA" id="ARBA00022801"/>
    </source>
</evidence>
<gene>
    <name evidence="9" type="primary">recJ</name>
    <name evidence="9" type="ORF">ICHIAU1_19720</name>
</gene>
<evidence type="ECO:0000313" key="9">
    <source>
        <dbReference type="EMBL" id="BBU69689.1"/>
    </source>
</evidence>
<sequence>MVTLSQRAWSERTAWQLEQGGVSPFLARLYAARGISQANQVSTRMEDLLPPVALKGMETASSLLADAIIQNRKVCIVADYDADGATACAVAVKGLRLLDIQPDKLNYFVPDRFKLGYGLTPAIVDLVAQAPGGKPDLLITVDNGIASIDGVAHAKEMGMQVVITDHHLPGATLPAADAIVNPNQPGCDFASKNLAGVGVMLYVLMGLRQVLRQRHWPAAEQANLGTLLDLVALGTIADVVSLDRNNRILVANGLNRIRQRRCCPAILALYAVAGKQPDRAQASDLGFLLGPRLNAAGRMDDMRIGIRCLLADDMGEALKLAQELDRLNVARRSVEDQMKTDAAKILTQLDVKNTAGISLYDPNWHGGVVGILAGRIKEQMHRPTIVFASDGTGLIKGSGRSIAGLHLRDALDHLTKIYPDLIIKFGGHAMAAGLSIRETDFNLFQRAFDELVDQLLPLEARTHSLAIDGPLVDSELCLNTAKQLADGIWGQGFPAPIFANRFQILESRLLQDKHLKLTLGCGQSRMDAIRFNDTNIPTAQDTLAYALEINHYNGVERPQLRIEAIVSA</sequence>
<dbReference type="InterPro" id="IPR003156">
    <property type="entry name" value="DHHA1_dom"/>
</dbReference>
<keyword evidence="5 9" id="KW-0269">Exonuclease</keyword>
<evidence type="ECO:0000256" key="1">
    <source>
        <dbReference type="ARBA" id="ARBA00005915"/>
    </source>
</evidence>
<evidence type="ECO:0000313" key="10">
    <source>
        <dbReference type="Proteomes" id="UP000463961"/>
    </source>
</evidence>
<dbReference type="GO" id="GO:0006310">
    <property type="term" value="P:DNA recombination"/>
    <property type="evidence" value="ECO:0007669"/>
    <property type="project" value="InterPro"/>
</dbReference>
<dbReference type="PANTHER" id="PTHR30255">
    <property type="entry name" value="SINGLE-STRANDED-DNA-SPECIFIC EXONUCLEASE RECJ"/>
    <property type="match status" value="1"/>
</dbReference>
<evidence type="ECO:0000259" key="8">
    <source>
        <dbReference type="Pfam" id="PF17768"/>
    </source>
</evidence>